<evidence type="ECO:0000313" key="1">
    <source>
        <dbReference type="EMBL" id="MEQ4485208.1"/>
    </source>
</evidence>
<sequence>MNVNERVSDYATCSYVSDFTNIPPRMFLELAEMAEANGNDRMRRVWIANYLRVTGANV</sequence>
<dbReference type="Proteomes" id="UP001493487">
    <property type="component" value="Unassembled WGS sequence"/>
</dbReference>
<organism evidence="1 2">
    <name type="scientific">Cohnella silvisoli</name>
    <dbReference type="NCBI Taxonomy" id="2873699"/>
    <lineage>
        <taxon>Bacteria</taxon>
        <taxon>Bacillati</taxon>
        <taxon>Bacillota</taxon>
        <taxon>Bacilli</taxon>
        <taxon>Bacillales</taxon>
        <taxon>Paenibacillaceae</taxon>
        <taxon>Cohnella</taxon>
    </lineage>
</organism>
<name>A0ABV1KYT4_9BACL</name>
<dbReference type="EMBL" id="JASKHM010000014">
    <property type="protein sequence ID" value="MEQ4485208.1"/>
    <property type="molecule type" value="Genomic_DNA"/>
</dbReference>
<reference evidence="1 2" key="1">
    <citation type="journal article" date="2023" name="Genome Announc.">
        <title>Pan-Genome Analyses of the Genus Cohnella and Proposal of the Novel Species Cohnella silvisoli sp. nov., Isolated from Forest Soil.</title>
        <authorList>
            <person name="Wang C."/>
            <person name="Mao L."/>
            <person name="Bao G."/>
            <person name="Zhu H."/>
        </authorList>
    </citation>
    <scope>NUCLEOTIDE SEQUENCE [LARGE SCALE GENOMIC DNA]</scope>
    <source>
        <strain evidence="1 2">NL03-T5-1</strain>
    </source>
</reference>
<gene>
    <name evidence="1" type="ORF">QJS35_22735</name>
</gene>
<protein>
    <submittedName>
        <fullName evidence="1">Uncharacterized protein</fullName>
    </submittedName>
</protein>
<evidence type="ECO:0000313" key="2">
    <source>
        <dbReference type="Proteomes" id="UP001493487"/>
    </source>
</evidence>
<accession>A0ABV1KYT4</accession>
<proteinExistence type="predicted"/>
<comment type="caution">
    <text evidence="1">The sequence shown here is derived from an EMBL/GenBank/DDBJ whole genome shotgun (WGS) entry which is preliminary data.</text>
</comment>
<keyword evidence="2" id="KW-1185">Reference proteome</keyword>
<dbReference type="RefSeq" id="WP_232187358.1">
    <property type="nucleotide sequence ID" value="NZ_JAIOAP010000012.1"/>
</dbReference>